<organism evidence="3 4">
    <name type="scientific">Phialocephala subalpina</name>
    <dbReference type="NCBI Taxonomy" id="576137"/>
    <lineage>
        <taxon>Eukaryota</taxon>
        <taxon>Fungi</taxon>
        <taxon>Dikarya</taxon>
        <taxon>Ascomycota</taxon>
        <taxon>Pezizomycotina</taxon>
        <taxon>Leotiomycetes</taxon>
        <taxon>Helotiales</taxon>
        <taxon>Mollisiaceae</taxon>
        <taxon>Phialocephala</taxon>
        <taxon>Phialocephala fortinii species complex</taxon>
    </lineage>
</organism>
<protein>
    <recommendedName>
        <fullName evidence="2">Gfd2/YDR514C-like C-terminal domain-containing protein</fullName>
    </recommendedName>
</protein>
<evidence type="ECO:0000313" key="4">
    <source>
        <dbReference type="Proteomes" id="UP000184330"/>
    </source>
</evidence>
<dbReference type="AlphaFoldDB" id="A0A1L7XD07"/>
<reference evidence="3 4" key="1">
    <citation type="submission" date="2016-03" db="EMBL/GenBank/DDBJ databases">
        <authorList>
            <person name="Ploux O."/>
        </authorList>
    </citation>
    <scope>NUCLEOTIDE SEQUENCE [LARGE SCALE GENOMIC DNA]</scope>
    <source>
        <strain evidence="3 4">UAMH 11012</strain>
    </source>
</reference>
<dbReference type="PANTHER" id="PTHR28083:SF1">
    <property type="entry name" value="GOOD FOR FULL DBP5 ACTIVITY PROTEIN 2"/>
    <property type="match status" value="1"/>
</dbReference>
<gene>
    <name evidence="3" type="ORF">PAC_12808</name>
</gene>
<evidence type="ECO:0000256" key="1">
    <source>
        <dbReference type="SAM" id="MobiDB-lite"/>
    </source>
</evidence>
<feature type="compositionally biased region" description="Basic and acidic residues" evidence="1">
    <location>
        <begin position="294"/>
        <end position="305"/>
    </location>
</feature>
<sequence length="329" mass="36684">MPPKKPGEASNGDVLRFLFGFNRGLPDHLIIAIHVSYGGMITKLRPPPFFEFGISVLDLSDIYIVLRKLERKETVTADTIKNLISTRNFCIGSSKKDSSTSNSTSEPKFNFGTSEEVKYEDISRILNEITGQRSFSLAVHSDRKMFKFLEVMDKEPGKREMEEFLDMLGVKLDPCYILDMQSVAKEILGIKHDAALDNLCQMLKLPGENLGVAGNDANFLLRALMKLAHLSSFSGFDKKSNDVKPLRAILSYLAGKLKAEPETEKEGQDDEETQEAASQICVPKKQGKDSVPAPKKDAKDPKPEKTTTAQDSGNYTSEELLDLLEPRIY</sequence>
<evidence type="ECO:0000313" key="3">
    <source>
        <dbReference type="EMBL" id="CZR62911.1"/>
    </source>
</evidence>
<dbReference type="EMBL" id="FJOG01000022">
    <property type="protein sequence ID" value="CZR62911.1"/>
    <property type="molecule type" value="Genomic_DNA"/>
</dbReference>
<dbReference type="InterPro" id="IPR040151">
    <property type="entry name" value="Gfd2/YDR514C-like"/>
</dbReference>
<dbReference type="InterPro" id="IPR048519">
    <property type="entry name" value="Gfd2/YDR514C-like_C"/>
</dbReference>
<keyword evidence="4" id="KW-1185">Reference proteome</keyword>
<feature type="region of interest" description="Disordered" evidence="1">
    <location>
        <begin position="259"/>
        <end position="329"/>
    </location>
</feature>
<dbReference type="PANTHER" id="PTHR28083">
    <property type="entry name" value="GOOD FOR FULL DBP5 ACTIVITY PROTEIN 2"/>
    <property type="match status" value="1"/>
</dbReference>
<dbReference type="Pfam" id="PF21762">
    <property type="entry name" value="DEDDh_C"/>
    <property type="match status" value="1"/>
</dbReference>
<dbReference type="OrthoDB" id="5953249at2759"/>
<evidence type="ECO:0000259" key="2">
    <source>
        <dbReference type="Pfam" id="PF21762"/>
    </source>
</evidence>
<accession>A0A1L7XD07</accession>
<name>A0A1L7XD07_9HELO</name>
<dbReference type="Proteomes" id="UP000184330">
    <property type="component" value="Unassembled WGS sequence"/>
</dbReference>
<proteinExistence type="predicted"/>
<dbReference type="STRING" id="576137.A0A1L7XD07"/>
<feature type="domain" description="Gfd2/YDR514C-like C-terminal" evidence="2">
    <location>
        <begin position="50"/>
        <end position="226"/>
    </location>
</feature>